<dbReference type="Proteomes" id="UP001430953">
    <property type="component" value="Unassembled WGS sequence"/>
</dbReference>
<organism evidence="2 3">
    <name type="scientific">Cardiocondyla obscurior</name>
    <dbReference type="NCBI Taxonomy" id="286306"/>
    <lineage>
        <taxon>Eukaryota</taxon>
        <taxon>Metazoa</taxon>
        <taxon>Ecdysozoa</taxon>
        <taxon>Arthropoda</taxon>
        <taxon>Hexapoda</taxon>
        <taxon>Insecta</taxon>
        <taxon>Pterygota</taxon>
        <taxon>Neoptera</taxon>
        <taxon>Endopterygota</taxon>
        <taxon>Hymenoptera</taxon>
        <taxon>Apocrita</taxon>
        <taxon>Aculeata</taxon>
        <taxon>Formicoidea</taxon>
        <taxon>Formicidae</taxon>
        <taxon>Myrmicinae</taxon>
        <taxon>Cardiocondyla</taxon>
    </lineage>
</organism>
<sequence>MHLTICKLALLPFAAAMIGYDCSGEGINITTLSLLDIGIFDNGNTNPKKEDLYIQLMQTSDYDRIVSYYGMHSHVSMVHNRRREFILEVEEQSCNRIHDTGTATIANAILDGLTRNSTNYRSAIIAGSVPVDGKFSGTQYSDACRS</sequence>
<keyword evidence="3" id="KW-1185">Reference proteome</keyword>
<protein>
    <submittedName>
        <fullName evidence="2">Uncharacterized protein</fullName>
    </submittedName>
</protein>
<keyword evidence="1" id="KW-0732">Signal</keyword>
<evidence type="ECO:0000313" key="3">
    <source>
        <dbReference type="Proteomes" id="UP001430953"/>
    </source>
</evidence>
<feature type="chain" id="PRO_5043430425" evidence="1">
    <location>
        <begin position="17"/>
        <end position="146"/>
    </location>
</feature>
<reference evidence="2 3" key="1">
    <citation type="submission" date="2023-03" db="EMBL/GenBank/DDBJ databases">
        <title>High recombination rates correlate with genetic variation in Cardiocondyla obscurior ants.</title>
        <authorList>
            <person name="Errbii M."/>
        </authorList>
    </citation>
    <scope>NUCLEOTIDE SEQUENCE [LARGE SCALE GENOMIC DNA]</scope>
    <source>
        <strain evidence="2">Alpha-2009</strain>
        <tissue evidence="2">Whole body</tissue>
    </source>
</reference>
<dbReference type="Pfam" id="PF24664">
    <property type="entry name" value="Monjiviricetes_fusion"/>
    <property type="match status" value="1"/>
</dbReference>
<comment type="caution">
    <text evidence="2">The sequence shown here is derived from an EMBL/GenBank/DDBJ whole genome shotgun (WGS) entry which is preliminary data.</text>
</comment>
<accession>A0AAW2F9P3</accession>
<proteinExistence type="predicted"/>
<evidence type="ECO:0000256" key="1">
    <source>
        <dbReference type="SAM" id="SignalP"/>
    </source>
</evidence>
<dbReference type="EMBL" id="JADYXP020000013">
    <property type="protein sequence ID" value="KAL0111269.1"/>
    <property type="molecule type" value="Genomic_DNA"/>
</dbReference>
<feature type="signal peptide" evidence="1">
    <location>
        <begin position="1"/>
        <end position="16"/>
    </location>
</feature>
<evidence type="ECO:0000313" key="2">
    <source>
        <dbReference type="EMBL" id="KAL0111269.1"/>
    </source>
</evidence>
<dbReference type="AlphaFoldDB" id="A0AAW2F9P3"/>
<name>A0AAW2F9P3_9HYME</name>
<gene>
    <name evidence="2" type="ORF">PUN28_012873</name>
</gene>